<organism evidence="1 2">
    <name type="scientific">Aquimarina addita</name>
    <dbReference type="NCBI Taxonomy" id="870485"/>
    <lineage>
        <taxon>Bacteria</taxon>
        <taxon>Pseudomonadati</taxon>
        <taxon>Bacteroidota</taxon>
        <taxon>Flavobacteriia</taxon>
        <taxon>Flavobacteriales</taxon>
        <taxon>Flavobacteriaceae</taxon>
        <taxon>Aquimarina</taxon>
    </lineage>
</organism>
<accession>A0ABP6UVH6</accession>
<keyword evidence="2" id="KW-1185">Reference proteome</keyword>
<protein>
    <submittedName>
        <fullName evidence="1">Uncharacterized protein</fullName>
    </submittedName>
</protein>
<comment type="caution">
    <text evidence="1">The sequence shown here is derived from an EMBL/GenBank/DDBJ whole genome shotgun (WGS) entry which is preliminary data.</text>
</comment>
<sequence length="177" mass="20945">MQKGYLTFFLMLFFLTINAQFKVGKIYLKDGNIKNGLIKERKFGGIKYKDNENSKAKPYDYNHITGYDITEKGVVKYRYKKVGSNFPQIMKVVRLGKINLYNIIVANREISTRIKVSTSLLYFMEKNTVTIRIGRKFNKIELNFFEDCPLLLKKIKKKEFKKKDVYKIVNFYNNNCI</sequence>
<dbReference type="RefSeq" id="WP_344930964.1">
    <property type="nucleotide sequence ID" value="NZ_BAABCW010000035.1"/>
</dbReference>
<reference evidence="2" key="1">
    <citation type="journal article" date="2019" name="Int. J. Syst. Evol. Microbiol.">
        <title>The Global Catalogue of Microorganisms (GCM) 10K type strain sequencing project: providing services to taxonomists for standard genome sequencing and annotation.</title>
        <authorList>
            <consortium name="The Broad Institute Genomics Platform"/>
            <consortium name="The Broad Institute Genome Sequencing Center for Infectious Disease"/>
            <person name="Wu L."/>
            <person name="Ma J."/>
        </authorList>
    </citation>
    <scope>NUCLEOTIDE SEQUENCE [LARGE SCALE GENOMIC DNA]</scope>
    <source>
        <strain evidence="2">JCM 17106</strain>
    </source>
</reference>
<name>A0ABP6UVH6_9FLAO</name>
<dbReference type="Proteomes" id="UP001500459">
    <property type="component" value="Unassembled WGS sequence"/>
</dbReference>
<evidence type="ECO:0000313" key="1">
    <source>
        <dbReference type="EMBL" id="GAA3523383.1"/>
    </source>
</evidence>
<dbReference type="EMBL" id="BAABCW010000035">
    <property type="protein sequence ID" value="GAA3523383.1"/>
    <property type="molecule type" value="Genomic_DNA"/>
</dbReference>
<proteinExistence type="predicted"/>
<gene>
    <name evidence="1" type="ORF">GCM10022393_42790</name>
</gene>
<evidence type="ECO:0000313" key="2">
    <source>
        <dbReference type="Proteomes" id="UP001500459"/>
    </source>
</evidence>